<dbReference type="Gene3D" id="3.40.50.1820">
    <property type="entry name" value="alpha/beta hydrolase"/>
    <property type="match status" value="1"/>
</dbReference>
<dbReference type="InterPro" id="IPR051218">
    <property type="entry name" value="Sec_MonoDiacylglyc_Lipase"/>
</dbReference>
<evidence type="ECO:0000256" key="1">
    <source>
        <dbReference type="ARBA" id="ARBA00023157"/>
    </source>
</evidence>
<dbReference type="CDD" id="cd00519">
    <property type="entry name" value="Lipase_3"/>
    <property type="match status" value="1"/>
</dbReference>
<dbReference type="InterPro" id="IPR029058">
    <property type="entry name" value="AB_hydrolase_fold"/>
</dbReference>
<dbReference type="PANTHER" id="PTHR45856:SF25">
    <property type="entry name" value="FUNGAL LIPASE-LIKE DOMAIN-CONTAINING PROTEIN"/>
    <property type="match status" value="1"/>
</dbReference>
<evidence type="ECO:0000259" key="6">
    <source>
        <dbReference type="Pfam" id="PF01764"/>
    </source>
</evidence>
<organism evidence="7 8">
    <name type="scientific">Mycena maculata</name>
    <dbReference type="NCBI Taxonomy" id="230809"/>
    <lineage>
        <taxon>Eukaryota</taxon>
        <taxon>Fungi</taxon>
        <taxon>Dikarya</taxon>
        <taxon>Basidiomycota</taxon>
        <taxon>Agaricomycotina</taxon>
        <taxon>Agaricomycetes</taxon>
        <taxon>Agaricomycetidae</taxon>
        <taxon>Agaricales</taxon>
        <taxon>Marasmiineae</taxon>
        <taxon>Mycenaceae</taxon>
        <taxon>Mycena</taxon>
    </lineage>
</organism>
<dbReference type="PANTHER" id="PTHR45856">
    <property type="entry name" value="ALPHA/BETA-HYDROLASES SUPERFAMILY PROTEIN"/>
    <property type="match status" value="1"/>
</dbReference>
<comment type="catalytic activity">
    <reaction evidence="3">
        <text>a diacylglycerol + H2O = a monoacylglycerol + a fatty acid + H(+)</text>
        <dbReference type="Rhea" id="RHEA:32731"/>
        <dbReference type="ChEBI" id="CHEBI:15377"/>
        <dbReference type="ChEBI" id="CHEBI:15378"/>
        <dbReference type="ChEBI" id="CHEBI:17408"/>
        <dbReference type="ChEBI" id="CHEBI:18035"/>
        <dbReference type="ChEBI" id="CHEBI:28868"/>
    </reaction>
</comment>
<dbReference type="AlphaFoldDB" id="A0AAD7ISN6"/>
<dbReference type="GO" id="GO:0006629">
    <property type="term" value="P:lipid metabolic process"/>
    <property type="evidence" value="ECO:0007669"/>
    <property type="project" value="InterPro"/>
</dbReference>
<sequence length="313" mass="32734">MFTFISLLSLLPAALSAPIFGLGPSTSDDSATGTPTPVSLATVNSTLLRPAQFSRVAYCSSASITSWSCGAPCDALKNITFLQSGGDEGLIPLYYIAHDADEQTLVVAHEGTDPFKFFSLLNDAELALTPLNSSRFPEAANTDIQVHDGFQETFERTADGLLAGVKAGLASTGVTKVAVTGHSLGAALASMTGAMIKDAVDPSIDVSVVTFGLPRGGNEAWANFLDSKLGLTFVTNQHDPIPIVPPKALGFQHSSGEIHIVDDTQQNLVACPGQDNVNCATGNSVIDFDIINHLGPYFDDVTFGSQECAGVLL</sequence>
<evidence type="ECO:0000256" key="5">
    <source>
        <dbReference type="SAM" id="SignalP"/>
    </source>
</evidence>
<accession>A0AAD7ISN6</accession>
<keyword evidence="1" id="KW-1015">Disulfide bond</keyword>
<evidence type="ECO:0000256" key="4">
    <source>
        <dbReference type="ARBA" id="ARBA00048461"/>
    </source>
</evidence>
<comment type="caution">
    <text evidence="7">The sequence shown here is derived from an EMBL/GenBank/DDBJ whole genome shotgun (WGS) entry which is preliminary data.</text>
</comment>
<dbReference type="Proteomes" id="UP001215280">
    <property type="component" value="Unassembled WGS sequence"/>
</dbReference>
<feature type="domain" description="Fungal lipase-type" evidence="6">
    <location>
        <begin position="106"/>
        <end position="247"/>
    </location>
</feature>
<name>A0AAD7ISN6_9AGAR</name>
<comment type="catalytic activity">
    <reaction evidence="4">
        <text>a monoacylglycerol + H2O = glycerol + a fatty acid + H(+)</text>
        <dbReference type="Rhea" id="RHEA:15245"/>
        <dbReference type="ChEBI" id="CHEBI:15377"/>
        <dbReference type="ChEBI" id="CHEBI:15378"/>
        <dbReference type="ChEBI" id="CHEBI:17408"/>
        <dbReference type="ChEBI" id="CHEBI:17754"/>
        <dbReference type="ChEBI" id="CHEBI:28868"/>
    </reaction>
</comment>
<dbReference type="Pfam" id="PF01764">
    <property type="entry name" value="Lipase_3"/>
    <property type="match status" value="1"/>
</dbReference>
<gene>
    <name evidence="7" type="ORF">DFH07DRAFT_888996</name>
</gene>
<comment type="similarity">
    <text evidence="2">Belongs to the AB hydrolase superfamily. Lipase family. Class 3 subfamily.</text>
</comment>
<feature type="signal peptide" evidence="5">
    <location>
        <begin position="1"/>
        <end position="16"/>
    </location>
</feature>
<dbReference type="InterPro" id="IPR002921">
    <property type="entry name" value="Fungal_lipase-type"/>
</dbReference>
<feature type="chain" id="PRO_5042204770" evidence="5">
    <location>
        <begin position="17"/>
        <end position="313"/>
    </location>
</feature>
<keyword evidence="8" id="KW-1185">Reference proteome</keyword>
<evidence type="ECO:0000313" key="7">
    <source>
        <dbReference type="EMBL" id="KAJ7748195.1"/>
    </source>
</evidence>
<dbReference type="SUPFAM" id="SSF53474">
    <property type="entry name" value="alpha/beta-Hydrolases"/>
    <property type="match status" value="1"/>
</dbReference>
<reference evidence="7" key="1">
    <citation type="submission" date="2023-03" db="EMBL/GenBank/DDBJ databases">
        <title>Massive genome expansion in bonnet fungi (Mycena s.s.) driven by repeated elements and novel gene families across ecological guilds.</title>
        <authorList>
            <consortium name="Lawrence Berkeley National Laboratory"/>
            <person name="Harder C.B."/>
            <person name="Miyauchi S."/>
            <person name="Viragh M."/>
            <person name="Kuo A."/>
            <person name="Thoen E."/>
            <person name="Andreopoulos B."/>
            <person name="Lu D."/>
            <person name="Skrede I."/>
            <person name="Drula E."/>
            <person name="Henrissat B."/>
            <person name="Morin E."/>
            <person name="Kohler A."/>
            <person name="Barry K."/>
            <person name="LaButti K."/>
            <person name="Morin E."/>
            <person name="Salamov A."/>
            <person name="Lipzen A."/>
            <person name="Mereny Z."/>
            <person name="Hegedus B."/>
            <person name="Baldrian P."/>
            <person name="Stursova M."/>
            <person name="Weitz H."/>
            <person name="Taylor A."/>
            <person name="Grigoriev I.V."/>
            <person name="Nagy L.G."/>
            <person name="Martin F."/>
            <person name="Kauserud H."/>
        </authorList>
    </citation>
    <scope>NUCLEOTIDE SEQUENCE</scope>
    <source>
        <strain evidence="7">CBHHK188m</strain>
    </source>
</reference>
<evidence type="ECO:0000313" key="8">
    <source>
        <dbReference type="Proteomes" id="UP001215280"/>
    </source>
</evidence>
<evidence type="ECO:0000256" key="2">
    <source>
        <dbReference type="ARBA" id="ARBA00043996"/>
    </source>
</evidence>
<protein>
    <submittedName>
        <fullName evidence="7">Alpha/beta-hydrolase</fullName>
    </submittedName>
</protein>
<keyword evidence="5" id="KW-0732">Signal</keyword>
<dbReference type="EMBL" id="JARJLG010000091">
    <property type="protein sequence ID" value="KAJ7748195.1"/>
    <property type="molecule type" value="Genomic_DNA"/>
</dbReference>
<evidence type="ECO:0000256" key="3">
    <source>
        <dbReference type="ARBA" id="ARBA00047591"/>
    </source>
</evidence>
<proteinExistence type="inferred from homology"/>